<feature type="chain" id="PRO_5047221680" evidence="2">
    <location>
        <begin position="28"/>
        <end position="268"/>
    </location>
</feature>
<feature type="transmembrane region" description="Helical" evidence="1">
    <location>
        <begin position="230"/>
        <end position="247"/>
    </location>
</feature>
<comment type="caution">
    <text evidence="4">The sequence shown here is derived from an EMBL/GenBank/DDBJ whole genome shotgun (WGS) entry which is preliminary data.</text>
</comment>
<reference evidence="4 5" key="1">
    <citation type="submission" date="2024-05" db="EMBL/GenBank/DDBJ databases">
        <authorList>
            <person name="Liu Q."/>
            <person name="Xin Y.-H."/>
        </authorList>
    </citation>
    <scope>NUCLEOTIDE SEQUENCE [LARGE SCALE GENOMIC DNA]</scope>
    <source>
        <strain evidence="4 5">CGMCC 1.15349</strain>
    </source>
</reference>
<dbReference type="Pfam" id="PF07589">
    <property type="entry name" value="PEP-CTERM"/>
    <property type="match status" value="1"/>
</dbReference>
<gene>
    <name evidence="4" type="ORF">ABC969_06660</name>
</gene>
<keyword evidence="5" id="KW-1185">Reference proteome</keyword>
<evidence type="ECO:0000313" key="5">
    <source>
        <dbReference type="Proteomes" id="UP001404104"/>
    </source>
</evidence>
<dbReference type="NCBIfam" id="NF035944">
    <property type="entry name" value="PEPxxWA-CTERM"/>
    <property type="match status" value="1"/>
</dbReference>
<dbReference type="RefSeq" id="WP_345863906.1">
    <property type="nucleotide sequence ID" value="NZ_JBDIMF010000002.1"/>
</dbReference>
<accession>A0ABU9XQK7</accession>
<evidence type="ECO:0000313" key="4">
    <source>
        <dbReference type="EMBL" id="MEN2786102.1"/>
    </source>
</evidence>
<dbReference type="NCBIfam" id="TIGR02595">
    <property type="entry name" value="PEP_CTERM"/>
    <property type="match status" value="1"/>
</dbReference>
<keyword evidence="2" id="KW-0732">Signal</keyword>
<keyword evidence="1" id="KW-0812">Transmembrane</keyword>
<proteinExistence type="predicted"/>
<dbReference type="EMBL" id="JBDIMF010000002">
    <property type="protein sequence ID" value="MEN2786102.1"/>
    <property type="molecule type" value="Genomic_DNA"/>
</dbReference>
<name>A0ABU9XQK7_9SPHN</name>
<organism evidence="4 5">
    <name type="scientific">Sphingomonas qilianensis</name>
    <dbReference type="NCBI Taxonomy" id="1736690"/>
    <lineage>
        <taxon>Bacteria</taxon>
        <taxon>Pseudomonadati</taxon>
        <taxon>Pseudomonadota</taxon>
        <taxon>Alphaproteobacteria</taxon>
        <taxon>Sphingomonadales</taxon>
        <taxon>Sphingomonadaceae</taxon>
        <taxon>Sphingomonas</taxon>
    </lineage>
</organism>
<dbReference type="Proteomes" id="UP001404104">
    <property type="component" value="Unassembled WGS sequence"/>
</dbReference>
<dbReference type="InterPro" id="IPR013424">
    <property type="entry name" value="Ice-binding_C"/>
</dbReference>
<evidence type="ECO:0000256" key="1">
    <source>
        <dbReference type="SAM" id="Phobius"/>
    </source>
</evidence>
<sequence>MIRSIGRAVAIGAMVAGTLFVAQSASAATVFSFTNKGSTSAAGVNSYTFASNDGSMSVKATAWHANDRNTSAVTTDTISRAKLGFWSNGGLGVIYGTDSAANGMHQIDNAGSGAGADFVMLQFDRDVTIDSLSRNVYRMSGVACCDSDAAFWADTSNIFGAPSLSANLSLTSSQFNESIFTTLTGNGSSGTTKLGSSIAASVWFISAAHNQKNDGFKISDLTVITAVPEPATWAMMVLGFGFVGAAMRRRIRVSEANFTNKIRALAEA</sequence>
<evidence type="ECO:0000256" key="2">
    <source>
        <dbReference type="SAM" id="SignalP"/>
    </source>
</evidence>
<evidence type="ECO:0000259" key="3">
    <source>
        <dbReference type="Pfam" id="PF07589"/>
    </source>
</evidence>
<feature type="signal peptide" evidence="2">
    <location>
        <begin position="1"/>
        <end position="27"/>
    </location>
</feature>
<protein>
    <submittedName>
        <fullName evidence="4">PEPxxWA-CTERM sorting domain-containing protein</fullName>
    </submittedName>
</protein>
<keyword evidence="1" id="KW-1133">Transmembrane helix</keyword>
<keyword evidence="1" id="KW-0472">Membrane</keyword>
<feature type="domain" description="Ice-binding protein C-terminal" evidence="3">
    <location>
        <begin position="226"/>
        <end position="250"/>
    </location>
</feature>